<name>A0A915JNG6_ROMCU</name>
<protein>
    <submittedName>
        <fullName evidence="2">Uncharacterized protein</fullName>
    </submittedName>
</protein>
<evidence type="ECO:0000313" key="2">
    <source>
        <dbReference type="WBParaSite" id="nRc.2.0.1.t27745-RA"/>
    </source>
</evidence>
<sequence>MNSTSFLLFKRTFCEVQRCLQKWMKTPAAVGQTYKPKITAVKRKFLDNMYMLIILLPYFKTRIAFKASNSALVIFNDSIKLTAISIVVKLSSKLAYFGRKTET</sequence>
<dbReference type="AlphaFoldDB" id="A0A915JNG6"/>
<keyword evidence="1" id="KW-1185">Reference proteome</keyword>
<dbReference type="Proteomes" id="UP000887565">
    <property type="component" value="Unplaced"/>
</dbReference>
<reference evidence="2" key="1">
    <citation type="submission" date="2022-11" db="UniProtKB">
        <authorList>
            <consortium name="WormBaseParasite"/>
        </authorList>
    </citation>
    <scope>IDENTIFICATION</scope>
</reference>
<evidence type="ECO:0000313" key="1">
    <source>
        <dbReference type="Proteomes" id="UP000887565"/>
    </source>
</evidence>
<organism evidence="1 2">
    <name type="scientific">Romanomermis culicivorax</name>
    <name type="common">Nematode worm</name>
    <dbReference type="NCBI Taxonomy" id="13658"/>
    <lineage>
        <taxon>Eukaryota</taxon>
        <taxon>Metazoa</taxon>
        <taxon>Ecdysozoa</taxon>
        <taxon>Nematoda</taxon>
        <taxon>Enoplea</taxon>
        <taxon>Dorylaimia</taxon>
        <taxon>Mermithida</taxon>
        <taxon>Mermithoidea</taxon>
        <taxon>Mermithidae</taxon>
        <taxon>Romanomermis</taxon>
    </lineage>
</organism>
<accession>A0A915JNG6</accession>
<proteinExistence type="predicted"/>
<dbReference type="WBParaSite" id="nRc.2.0.1.t27745-RA">
    <property type="protein sequence ID" value="nRc.2.0.1.t27745-RA"/>
    <property type="gene ID" value="nRc.2.0.1.g27745"/>
</dbReference>